<protein>
    <recommendedName>
        <fullName evidence="3">RING-type domain-containing protein</fullName>
    </recommendedName>
</protein>
<dbReference type="Gene3D" id="3.30.40.10">
    <property type="entry name" value="Zinc/RING finger domain, C3HC4 (zinc finger)"/>
    <property type="match status" value="1"/>
</dbReference>
<dbReference type="AlphaFoldDB" id="A0A484LUH0"/>
<dbReference type="PANTHER" id="PTHR47662">
    <property type="entry name" value="RING-TYPE DOMAIN-CONTAINING PROTEIN"/>
    <property type="match status" value="1"/>
</dbReference>
<dbReference type="InterPro" id="IPR001841">
    <property type="entry name" value="Znf_RING"/>
</dbReference>
<proteinExistence type="predicted"/>
<dbReference type="PROSITE" id="PS50089">
    <property type="entry name" value="ZF_RING_2"/>
    <property type="match status" value="1"/>
</dbReference>
<evidence type="ECO:0000313" key="5">
    <source>
        <dbReference type="Proteomes" id="UP000595140"/>
    </source>
</evidence>
<keyword evidence="1" id="KW-0479">Metal-binding</keyword>
<accession>A0A484LUH0</accession>
<dbReference type="SUPFAM" id="SSF57850">
    <property type="entry name" value="RING/U-box"/>
    <property type="match status" value="1"/>
</dbReference>
<sequence>MRAVRRLYSVTHRLVSLFFSAYLPLALKIFLLALIVLFTAGERATAAHTFSAAIKERTSRFVYTNHNNKNKVKRFFSRGRGSSTPAQQPRPPPECAICLEDFVEGEAGTELERCGHKFHASCVGRWLLRCGNWRVSCPLCRVPVVCEHVAAVMEERQRLEKREGPGCRRRVVSTAMEGELCLLLLPGLNFQSFHYIVGQINNSSLV</sequence>
<evidence type="ECO:0000313" key="4">
    <source>
        <dbReference type="EMBL" id="VFQ80181.1"/>
    </source>
</evidence>
<keyword evidence="1" id="KW-0862">Zinc</keyword>
<dbReference type="InterPro" id="IPR013083">
    <property type="entry name" value="Znf_RING/FYVE/PHD"/>
</dbReference>
<organism evidence="4 5">
    <name type="scientific">Cuscuta campestris</name>
    <dbReference type="NCBI Taxonomy" id="132261"/>
    <lineage>
        <taxon>Eukaryota</taxon>
        <taxon>Viridiplantae</taxon>
        <taxon>Streptophyta</taxon>
        <taxon>Embryophyta</taxon>
        <taxon>Tracheophyta</taxon>
        <taxon>Spermatophyta</taxon>
        <taxon>Magnoliopsida</taxon>
        <taxon>eudicotyledons</taxon>
        <taxon>Gunneridae</taxon>
        <taxon>Pentapetalae</taxon>
        <taxon>asterids</taxon>
        <taxon>lamiids</taxon>
        <taxon>Solanales</taxon>
        <taxon>Convolvulaceae</taxon>
        <taxon>Cuscuteae</taxon>
        <taxon>Cuscuta</taxon>
        <taxon>Cuscuta subgen. Grammica</taxon>
        <taxon>Cuscuta sect. Cleistogrammica</taxon>
    </lineage>
</organism>
<dbReference type="Proteomes" id="UP000595140">
    <property type="component" value="Unassembled WGS sequence"/>
</dbReference>
<evidence type="ECO:0000256" key="1">
    <source>
        <dbReference type="PROSITE-ProRule" id="PRU00175"/>
    </source>
</evidence>
<name>A0A484LUH0_9ASTE</name>
<keyword evidence="1" id="KW-0863">Zinc-finger</keyword>
<keyword evidence="5" id="KW-1185">Reference proteome</keyword>
<dbReference type="PANTHER" id="PTHR47662:SF2">
    <property type="entry name" value="RING-H2 FINGER PROTEIN ATL57-LIKE"/>
    <property type="match status" value="1"/>
</dbReference>
<dbReference type="SMART" id="SM00184">
    <property type="entry name" value="RING"/>
    <property type="match status" value="1"/>
</dbReference>
<dbReference type="Pfam" id="PF13639">
    <property type="entry name" value="zf-RING_2"/>
    <property type="match status" value="1"/>
</dbReference>
<dbReference type="GO" id="GO:0008270">
    <property type="term" value="F:zinc ion binding"/>
    <property type="evidence" value="ECO:0007669"/>
    <property type="project" value="UniProtKB-KW"/>
</dbReference>
<dbReference type="EMBL" id="OOIL02002089">
    <property type="protein sequence ID" value="VFQ80181.1"/>
    <property type="molecule type" value="Genomic_DNA"/>
</dbReference>
<dbReference type="OrthoDB" id="9984778at2759"/>
<evidence type="ECO:0000256" key="2">
    <source>
        <dbReference type="SAM" id="Phobius"/>
    </source>
</evidence>
<keyword evidence="2" id="KW-0472">Membrane</keyword>
<keyword evidence="2" id="KW-1133">Transmembrane helix</keyword>
<feature type="transmembrane region" description="Helical" evidence="2">
    <location>
        <begin position="21"/>
        <end position="41"/>
    </location>
</feature>
<evidence type="ECO:0000259" key="3">
    <source>
        <dbReference type="PROSITE" id="PS50089"/>
    </source>
</evidence>
<gene>
    <name evidence="4" type="ORF">CCAM_LOCUS21957</name>
</gene>
<reference evidence="4 5" key="1">
    <citation type="submission" date="2018-04" db="EMBL/GenBank/DDBJ databases">
        <authorList>
            <person name="Vogel A."/>
        </authorList>
    </citation>
    <scope>NUCLEOTIDE SEQUENCE [LARGE SCALE GENOMIC DNA]</scope>
</reference>
<keyword evidence="2" id="KW-0812">Transmembrane</keyword>
<feature type="domain" description="RING-type" evidence="3">
    <location>
        <begin position="95"/>
        <end position="141"/>
    </location>
</feature>